<comment type="subcellular location">
    <subcellularLocation>
        <location evidence="1">Secreted</location>
    </subcellularLocation>
</comment>
<dbReference type="GO" id="GO:0005576">
    <property type="term" value="C:extracellular region"/>
    <property type="evidence" value="ECO:0007669"/>
    <property type="project" value="UniProtKB-SubCell"/>
</dbReference>
<dbReference type="NCBIfam" id="TIGR03696">
    <property type="entry name" value="Rhs_assc_core"/>
    <property type="match status" value="1"/>
</dbReference>
<evidence type="ECO:0000256" key="3">
    <source>
        <dbReference type="ARBA" id="ARBA00023026"/>
    </source>
</evidence>
<proteinExistence type="predicted"/>
<dbReference type="RefSeq" id="WP_210759082.1">
    <property type="nucleotide sequence ID" value="NZ_CP060139.1"/>
</dbReference>
<dbReference type="GO" id="GO:0005737">
    <property type="term" value="C:cytoplasm"/>
    <property type="evidence" value="ECO:0007669"/>
    <property type="project" value="InterPro"/>
</dbReference>
<dbReference type="EMBL" id="CP060139">
    <property type="protein sequence ID" value="QNR24556.1"/>
    <property type="molecule type" value="Genomic_DNA"/>
</dbReference>
<dbReference type="Proteomes" id="UP000516305">
    <property type="component" value="Chromosome"/>
</dbReference>
<name>A0A7H0VFQ8_9FLAO</name>
<keyword evidence="7" id="KW-1185">Reference proteome</keyword>
<protein>
    <submittedName>
        <fullName evidence="6">Sugar-binding protein</fullName>
    </submittedName>
</protein>
<dbReference type="PANTHER" id="PTHR32305:SF15">
    <property type="entry name" value="PROTEIN RHSA-RELATED"/>
    <property type="match status" value="1"/>
</dbReference>
<gene>
    <name evidence="6" type="ORF">H4K34_01565</name>
</gene>
<evidence type="ECO:0000313" key="6">
    <source>
        <dbReference type="EMBL" id="QNR24556.1"/>
    </source>
</evidence>
<dbReference type="Pfam" id="PF03534">
    <property type="entry name" value="SpvB"/>
    <property type="match status" value="1"/>
</dbReference>
<dbReference type="KEGG" id="chyd:H4K34_01565"/>
<keyword evidence="2" id="KW-0964">Secreted</keyword>
<dbReference type="InterPro" id="IPR022045">
    <property type="entry name" value="TcdB_toxin_mid/N"/>
</dbReference>
<feature type="domain" description="Insecticide toxin TcdB middle/N-terminal" evidence="5">
    <location>
        <begin position="639"/>
        <end position="803"/>
    </location>
</feature>
<dbReference type="InterPro" id="IPR028994">
    <property type="entry name" value="Integrin_alpha_N"/>
</dbReference>
<evidence type="ECO:0000313" key="7">
    <source>
        <dbReference type="Proteomes" id="UP000516305"/>
    </source>
</evidence>
<dbReference type="InterPro" id="IPR050708">
    <property type="entry name" value="T6SS_VgrG/RHS"/>
</dbReference>
<reference evidence="6 7" key="1">
    <citation type="submission" date="2020-08" db="EMBL/GenBank/DDBJ databases">
        <title>Croceimicrobium hydrocarbonivorans gen. nov., sp. nov., a novel marine bacterium isolated from a bacterial consortium that degrades polyethylene terephthalate.</title>
        <authorList>
            <person name="Liu R."/>
        </authorList>
    </citation>
    <scope>NUCLEOTIDE SEQUENCE [LARGE SCALE GENOMIC DNA]</scope>
    <source>
        <strain evidence="6 7">A20-9</strain>
    </source>
</reference>
<accession>A0A7H0VFQ8</accession>
<sequence>MEDRSNNKSSLNVTEISIPKGGGAIQSIGDTFQPNRFTGTGSFSIPIPLAKSRGFEPELSINYNSGSGNGIFGLGFSISIPKISIRTSLGIPKYDGHDNYLFNGQELVKSDKAVYQDSNGFNVCEYFLRVEGPFSLIKHHVKPDNSSSYWEVINSSNQSSLFGTSQDCCIYNPDQPYQIFEWLISQSTDAKGNKILYSYKADNLDQVPQEIWTQGHVYNNKYIQSIRYGNYLDPSSRKEKFAFNLIFNYGEYDISELNKSNKNPFLPSSSWNYRPDSFSSFSSGFEIRTTRLCQQVLVFHCIEAELGDPCLVKSLDFEYDVIQQYQGVACIGPSMLKKVVLKGYRREGQKAADHYDIQAMPSLTFGFSEFTAPEAPKFSELEADPNSIPGYINAHDFLPVDLDREGISGLLYSKDTLMYLSPEGEGRYSAPQVESSFPIDNAIGSTVSFQDLNGDGSLELVTEKGNIKGYYSRNQKGVWSNFQPFDAMPSEIDLPLLESVGLSNNGKTDLLSVEDSDLVLLESIGLEGFEAAIRIPLQDGFPSSKGNYQHELVSYSNLFGDGSAHRIRIANGAVECWPNLGYGNFAPKITLGNAPQFGNQFDKNRLFLSDIDGSGTTDLIYAHSEYVEVFFNQNGNSFSQGIKITLPEAFTDIDQIRFADILGNGTNCLVFTKIDSKPRHYYYNFIGQIEIDGKKQASLKPYLLNTVENGLGARTEIQYTASTQFYLEDKKAGTPWITKLPFPVQVVEKIIVKDQVTGARFTSRFKYHDGFYDPIERQFKGFAYVESWDSEDNNELQEAIQTTHAKAISKENFVPPVYTRNWYYTGASFQNESVYSYYQKQFYQGDKDAYNFPGPVFDPEIHQQSAETVRQAYIALSGQSLRTEVYGEDHDQNPSLSQKPFTVSQSNQYLSLYQALGDHPYAVFLVSPHESISYHYERNPEDPRVQQEFALELDQYGNVLKSCSLALARRNQSDSIVYPEQQELKASITFRSYIKPASGYLYCHQQCESQDFQLNGLSLNGASYFSFEKIKAQTAAINPSNGKNIISYSGHASGGVLARQLSWEKTFYWDMQLKAPLNLGEISPLGLVHHKEQAVFDKDFTVNVFGGRLISEKEYSDKSTESNLLYTHGGYFYDDTTEYWWNKGLVQHYFDQEAYYLPRSAENTFAIDSLGGSQPQDQSLCLKTTLEYDAYCLAQVKTMQWLDDSHSNTTEAQIDYQVLQPWQLTDINDNKHQVLFDPLGQVIVTSILGKENAKDTGGMSLYASGGTGPEYQLNKDVSFAKVVDEKTCKDYLQGATSYFYYNLQTWESHQQPVCAVELLAFNYWNSPNKNNSPYCQTTVEYMGGLGKVVESKVRTSEGMAFIREADGTLKRNASGTPIEVLSQDRWVTTSRSVLNNKAKVYEQYLPYFINSPLYQTETQVPGPPPTVSIYDALGRVVRINRPKGFFSKVEFTAWEVWHFDEDDTVLDSQYYQNNYSKVGAAEKAALDQAAQFYNTPTKQVQDNLGHKIFEIENNLGNVAEDAFESIVKGSSVSSQDLWQALKSAAYLKTDTEHPTLTFLTEKFQAYQPGFKLQLPTKYDKLLEATTDLLKQNALFSYYVPDIQGRVLQSIDPRLYYANISQAKSYYNFNYQYAMGAKEPSSIDSIDAGTKNNVSNLFNHQLWSWSPRSYCQLISYDQLQRKTSLHVKKIQSPGLVSNYASFNLVEVFSYGDSLNNASDYNLKGQLVELKDLSGIINYQGYTMFAKELSNSRQMATEYKTALDWNNPVTLNPDKYTSSFEYNALGMTLSETKADKSKISSNYSLRGLLKSINTSFSDQTSQSIIDNISYDAKGQRSLVEYGNGVQSSYQYEVTTLRLSQLKSTYIGDKASKVLQDLDYTYDPVGNVSQIVDNSIAAVFHANQKVNPILNYSYDALYRLLKATGRQHIGINANTYKNNASEGSFMESIYGPPPSINDSTKLENYSATYQYDDSGNLIAKKRTANSGNVNRLLPVEENSNRLSGYTYDESGNMRDIIINGTVQLSFNCCENLVKAATITRPGELDDADYYVYDSREMRSRKVNEQWQHQGSISQIEQKLYLDNYEVKQNFSNSISANNLNFERHSLRVMDGQQCLAIIYTITTDKKDPGKEGSRQFRFQLGNHLGSVALELDEQAQLISYEEYFPYGGTALITGESSAEVQLKEYRYAGKERDLSTGLYYYGARYYAPWLGRWIKADPAGTVDGMNVFAFVKSNPIKFHDPDGRMIKYGFEAVGMTAKYIGNSLIRTSGHQSRSLIRKTGVRHYFTVIGSGGADKEELPEVIKADNHFFKPEVDAPVIHTQFKWETTSTKHDPIVIRQPYEIKKGWEKQIYEYTRDFDVTKLPLYESDRTLASISEITGTPFQGVIFTFPRSESAMKEEDMALIREVMLSIKGMEDPVPLFLSTTDFHPTIPTGVIARIAAEEGLGSEILIPYPEDKSTRRTYSNSGKEYLDIRREVIRTLRIEAGFKLEESM</sequence>
<keyword evidence="3" id="KW-0843">Virulence</keyword>
<feature type="domain" description="Insecticide toxin TcdB middle/C-terminal" evidence="4">
    <location>
        <begin position="872"/>
        <end position="984"/>
    </location>
</feature>
<dbReference type="Pfam" id="PF12255">
    <property type="entry name" value="TcdB_toxin_midC"/>
    <property type="match status" value="1"/>
</dbReference>
<dbReference type="SUPFAM" id="SSF69318">
    <property type="entry name" value="Integrin alpha N-terminal domain"/>
    <property type="match status" value="1"/>
</dbReference>
<evidence type="ECO:0000256" key="2">
    <source>
        <dbReference type="ARBA" id="ARBA00022525"/>
    </source>
</evidence>
<dbReference type="PRINTS" id="PR01341">
    <property type="entry name" value="SALSPVBPROT"/>
</dbReference>
<dbReference type="InterPro" id="IPR003284">
    <property type="entry name" value="Sal_SpvB"/>
</dbReference>
<evidence type="ECO:0000259" key="4">
    <source>
        <dbReference type="Pfam" id="PF12255"/>
    </source>
</evidence>
<dbReference type="Gene3D" id="2.180.10.10">
    <property type="entry name" value="RHS repeat-associated core"/>
    <property type="match status" value="1"/>
</dbReference>
<organism evidence="6 7">
    <name type="scientific">Croceimicrobium hydrocarbonivorans</name>
    <dbReference type="NCBI Taxonomy" id="2761580"/>
    <lineage>
        <taxon>Bacteria</taxon>
        <taxon>Pseudomonadati</taxon>
        <taxon>Bacteroidota</taxon>
        <taxon>Flavobacteriia</taxon>
        <taxon>Flavobacteriales</taxon>
        <taxon>Owenweeksiaceae</taxon>
        <taxon>Croceimicrobium</taxon>
    </lineage>
</organism>
<dbReference type="InterPro" id="IPR022385">
    <property type="entry name" value="Rhs_assc_core"/>
</dbReference>
<dbReference type="Pfam" id="PF12256">
    <property type="entry name" value="TcdB_toxin_midN"/>
    <property type="match status" value="1"/>
</dbReference>
<evidence type="ECO:0000256" key="1">
    <source>
        <dbReference type="ARBA" id="ARBA00004613"/>
    </source>
</evidence>
<dbReference type="PANTHER" id="PTHR32305">
    <property type="match status" value="1"/>
</dbReference>
<evidence type="ECO:0000259" key="5">
    <source>
        <dbReference type="Pfam" id="PF12256"/>
    </source>
</evidence>
<dbReference type="InterPro" id="IPR022044">
    <property type="entry name" value="TcdB_toxin_mid/C"/>
</dbReference>